<feature type="transmembrane region" description="Helical" evidence="1">
    <location>
        <begin position="35"/>
        <end position="52"/>
    </location>
</feature>
<accession>A0ABS6K0T4</accession>
<dbReference type="Proteomes" id="UP000790580">
    <property type="component" value="Unassembled WGS sequence"/>
</dbReference>
<dbReference type="EMBL" id="JAHQCR010000091">
    <property type="protein sequence ID" value="MBU9724270.1"/>
    <property type="molecule type" value="Genomic_DNA"/>
</dbReference>
<name>A0ABS6K0T4_9BACI</name>
<keyword evidence="3" id="KW-1185">Reference proteome</keyword>
<sequence>MQNKHKSAIFGAFILLTLGIINESFIYGLFFGSRIVGPIIWISVGIFIWVKLETAFGWEMTTNKETKDKGVS</sequence>
<evidence type="ECO:0000313" key="2">
    <source>
        <dbReference type="EMBL" id="MBU9724270.1"/>
    </source>
</evidence>
<keyword evidence="1" id="KW-0812">Transmembrane</keyword>
<feature type="transmembrane region" description="Helical" evidence="1">
    <location>
        <begin position="7"/>
        <end position="29"/>
    </location>
</feature>
<proteinExistence type="predicted"/>
<protein>
    <submittedName>
        <fullName evidence="2">Uncharacterized protein</fullName>
    </submittedName>
</protein>
<evidence type="ECO:0000256" key="1">
    <source>
        <dbReference type="SAM" id="Phobius"/>
    </source>
</evidence>
<evidence type="ECO:0000313" key="3">
    <source>
        <dbReference type="Proteomes" id="UP000790580"/>
    </source>
</evidence>
<dbReference type="RefSeq" id="WP_088077148.1">
    <property type="nucleotide sequence ID" value="NZ_JAHQCR010000091.1"/>
</dbReference>
<comment type="caution">
    <text evidence="2">The sequence shown here is derived from an EMBL/GenBank/DDBJ whole genome shotgun (WGS) entry which is preliminary data.</text>
</comment>
<reference evidence="2 3" key="1">
    <citation type="submission" date="2021-06" db="EMBL/GenBank/DDBJ databases">
        <title>Bacillus sp. RD4P76, an endophyte from a halophyte.</title>
        <authorList>
            <person name="Sun J.-Q."/>
        </authorList>
    </citation>
    <scope>NUCLEOTIDE SEQUENCE [LARGE SCALE GENOMIC DNA]</scope>
    <source>
        <strain evidence="2 3">JCM 17098</strain>
    </source>
</reference>
<keyword evidence="1" id="KW-1133">Transmembrane helix</keyword>
<gene>
    <name evidence="2" type="ORF">KS407_22865</name>
</gene>
<keyword evidence="1" id="KW-0472">Membrane</keyword>
<organism evidence="2 3">
    <name type="scientific">Evansella alkalicola</name>
    <dbReference type="NCBI Taxonomy" id="745819"/>
    <lineage>
        <taxon>Bacteria</taxon>
        <taxon>Bacillati</taxon>
        <taxon>Bacillota</taxon>
        <taxon>Bacilli</taxon>
        <taxon>Bacillales</taxon>
        <taxon>Bacillaceae</taxon>
        <taxon>Evansella</taxon>
    </lineage>
</organism>